<keyword evidence="13" id="KW-1185">Reference proteome</keyword>
<keyword evidence="3" id="KW-0677">Repeat</keyword>
<feature type="domain" description="Cadherin" evidence="11">
    <location>
        <begin position="648"/>
        <end position="768"/>
    </location>
</feature>
<keyword evidence="4 9" id="KW-0106">Calcium</keyword>
<evidence type="ECO:0000256" key="4">
    <source>
        <dbReference type="ARBA" id="ARBA00022837"/>
    </source>
</evidence>
<dbReference type="Pfam" id="PF00028">
    <property type="entry name" value="Cadherin"/>
    <property type="match status" value="2"/>
</dbReference>
<dbReference type="PANTHER" id="PTHR24028">
    <property type="entry name" value="CADHERIN-87A"/>
    <property type="match status" value="1"/>
</dbReference>
<keyword evidence="2" id="KW-0812">Transmembrane</keyword>
<feature type="domain" description="Cadherin" evidence="11">
    <location>
        <begin position="30"/>
        <end position="203"/>
    </location>
</feature>
<dbReference type="InterPro" id="IPR015919">
    <property type="entry name" value="Cadherin-like_sf"/>
</dbReference>
<evidence type="ECO:0000256" key="8">
    <source>
        <dbReference type="ARBA" id="ARBA00023180"/>
    </source>
</evidence>
<keyword evidence="8" id="KW-0325">Glycoprotein</keyword>
<keyword evidence="7" id="KW-0472">Membrane</keyword>
<dbReference type="InterPro" id="IPR050174">
    <property type="entry name" value="Protocadherin/Cadherin-CA"/>
</dbReference>
<evidence type="ECO:0000256" key="5">
    <source>
        <dbReference type="ARBA" id="ARBA00022889"/>
    </source>
</evidence>
<dbReference type="AlphaFoldDB" id="A0A183THD1"/>
<gene>
    <name evidence="12" type="ORF">SSLN_LOCUS15879</name>
</gene>
<dbReference type="PRINTS" id="PR00205">
    <property type="entry name" value="CADHERIN"/>
</dbReference>
<dbReference type="PROSITE" id="PS50268">
    <property type="entry name" value="CADHERIN_2"/>
    <property type="match status" value="6"/>
</dbReference>
<dbReference type="InterPro" id="IPR020894">
    <property type="entry name" value="Cadherin_CS"/>
</dbReference>
<dbReference type="SUPFAM" id="SSF49313">
    <property type="entry name" value="Cadherin-like"/>
    <property type="match status" value="5"/>
</dbReference>
<dbReference type="WBParaSite" id="SSLN_0001648201-mRNA-1">
    <property type="protein sequence ID" value="SSLN_0001648201-mRNA-1"/>
    <property type="gene ID" value="SSLN_0001648201"/>
</dbReference>
<evidence type="ECO:0000313" key="12">
    <source>
        <dbReference type="EMBL" id="VDM02265.1"/>
    </source>
</evidence>
<reference evidence="12 13" key="2">
    <citation type="submission" date="2018-11" db="EMBL/GenBank/DDBJ databases">
        <authorList>
            <consortium name="Pathogen Informatics"/>
        </authorList>
    </citation>
    <scope>NUCLEOTIDE SEQUENCE [LARGE SCALE GENOMIC DNA]</scope>
    <source>
        <strain evidence="12 13">NST_G2</strain>
    </source>
</reference>
<dbReference type="SMART" id="SM00112">
    <property type="entry name" value="CA"/>
    <property type="match status" value="4"/>
</dbReference>
<protein>
    <submittedName>
        <fullName evidence="14">Protocadherin-19</fullName>
    </submittedName>
</protein>
<keyword evidence="10" id="KW-0732">Signal</keyword>
<dbReference type="GO" id="GO:0007156">
    <property type="term" value="P:homophilic cell adhesion via plasma membrane adhesion molecules"/>
    <property type="evidence" value="ECO:0007669"/>
    <property type="project" value="InterPro"/>
</dbReference>
<name>A0A183THD1_SCHSO</name>
<evidence type="ECO:0000256" key="9">
    <source>
        <dbReference type="PROSITE-ProRule" id="PRU00043"/>
    </source>
</evidence>
<evidence type="ECO:0000256" key="6">
    <source>
        <dbReference type="ARBA" id="ARBA00022989"/>
    </source>
</evidence>
<evidence type="ECO:0000256" key="1">
    <source>
        <dbReference type="ARBA" id="ARBA00004167"/>
    </source>
</evidence>
<keyword evidence="6" id="KW-1133">Transmembrane helix</keyword>
<feature type="domain" description="Cadherin" evidence="11">
    <location>
        <begin position="769"/>
        <end position="807"/>
    </location>
</feature>
<proteinExistence type="predicted"/>
<evidence type="ECO:0000259" key="11">
    <source>
        <dbReference type="PROSITE" id="PS50268"/>
    </source>
</evidence>
<evidence type="ECO:0000256" key="3">
    <source>
        <dbReference type="ARBA" id="ARBA00022737"/>
    </source>
</evidence>
<reference evidence="14" key="1">
    <citation type="submission" date="2016-06" db="UniProtKB">
        <authorList>
            <consortium name="WormBaseParasite"/>
        </authorList>
    </citation>
    <scope>IDENTIFICATION</scope>
</reference>
<dbReference type="Proteomes" id="UP000275846">
    <property type="component" value="Unassembled WGS sequence"/>
</dbReference>
<dbReference type="Pfam" id="PF08266">
    <property type="entry name" value="Cadherin_2"/>
    <property type="match status" value="1"/>
</dbReference>
<accession>A0A183THD1</accession>
<comment type="subcellular location">
    <subcellularLocation>
        <location evidence="1">Membrane</location>
        <topology evidence="1">Single-pass membrane protein</topology>
    </subcellularLocation>
</comment>
<evidence type="ECO:0000256" key="7">
    <source>
        <dbReference type="ARBA" id="ARBA00023136"/>
    </source>
</evidence>
<dbReference type="STRING" id="70667.A0A183THD1"/>
<feature type="signal peptide" evidence="10">
    <location>
        <begin position="1"/>
        <end position="26"/>
    </location>
</feature>
<dbReference type="InterPro" id="IPR013164">
    <property type="entry name" value="Cadherin_N"/>
</dbReference>
<feature type="domain" description="Cadherin" evidence="11">
    <location>
        <begin position="510"/>
        <end position="647"/>
    </location>
</feature>
<dbReference type="EMBL" id="UYSU01040404">
    <property type="protein sequence ID" value="VDM02265.1"/>
    <property type="molecule type" value="Genomic_DNA"/>
</dbReference>
<dbReference type="Gene3D" id="2.60.40.60">
    <property type="entry name" value="Cadherins"/>
    <property type="match status" value="6"/>
</dbReference>
<dbReference type="OrthoDB" id="6252479at2759"/>
<evidence type="ECO:0000256" key="10">
    <source>
        <dbReference type="SAM" id="SignalP"/>
    </source>
</evidence>
<dbReference type="GO" id="GO:0005886">
    <property type="term" value="C:plasma membrane"/>
    <property type="evidence" value="ECO:0007669"/>
    <property type="project" value="InterPro"/>
</dbReference>
<evidence type="ECO:0000256" key="2">
    <source>
        <dbReference type="ARBA" id="ARBA00022692"/>
    </source>
</evidence>
<feature type="chain" id="PRO_5043141530" evidence="10">
    <location>
        <begin position="27"/>
        <end position="845"/>
    </location>
</feature>
<dbReference type="CDD" id="cd11304">
    <property type="entry name" value="Cadherin_repeat"/>
    <property type="match status" value="5"/>
</dbReference>
<feature type="domain" description="Cadherin" evidence="11">
    <location>
        <begin position="384"/>
        <end position="502"/>
    </location>
</feature>
<feature type="domain" description="Cadherin" evidence="11">
    <location>
        <begin position="224"/>
        <end position="384"/>
    </location>
</feature>
<dbReference type="PANTHER" id="PTHR24028:SF146">
    <property type="entry name" value="CADHERIN 96CB, ISOFORM D-RELATED"/>
    <property type="match status" value="1"/>
</dbReference>
<keyword evidence="5" id="KW-0130">Cell adhesion</keyword>
<dbReference type="GO" id="GO:0005509">
    <property type="term" value="F:calcium ion binding"/>
    <property type="evidence" value="ECO:0007669"/>
    <property type="project" value="UniProtKB-UniRule"/>
</dbReference>
<dbReference type="InterPro" id="IPR002126">
    <property type="entry name" value="Cadherin-like_dom"/>
</dbReference>
<organism evidence="14">
    <name type="scientific">Schistocephalus solidus</name>
    <name type="common">Tapeworm</name>
    <dbReference type="NCBI Taxonomy" id="70667"/>
    <lineage>
        <taxon>Eukaryota</taxon>
        <taxon>Metazoa</taxon>
        <taxon>Spiralia</taxon>
        <taxon>Lophotrochozoa</taxon>
        <taxon>Platyhelminthes</taxon>
        <taxon>Cestoda</taxon>
        <taxon>Eucestoda</taxon>
        <taxon>Diphyllobothriidea</taxon>
        <taxon>Diphyllobothriidae</taxon>
        <taxon>Schistocephalus</taxon>
    </lineage>
</organism>
<dbReference type="PROSITE" id="PS00232">
    <property type="entry name" value="CADHERIN_1"/>
    <property type="match status" value="2"/>
</dbReference>
<sequence length="845" mass="94689">MLTLTISQLIPWLLLIFSLSIGICKQFQPPQEFISVDLQEEMPIGSFVVDIAQKLGLLTESVRTDRHNIKPQAQYYASNFKIVVADLVVNEYFSITPATGRVVLRKHIDRDILCQKDRLCCEKRSSTNSLPIISLPDGSFFHRTADKCKLSFRIVYWLYEVSDSLLAQNQTRVIVEAQEPPYRLSYCYVEVNIRDVNDNAPRFLLKDTFLGNEVRRYETYRQHGMQQLVLTISENADPYSCYELPMAFDEDSTPFSIQDYRIEEFFDNRPTTRNMPPVPPILDIFRIRMGTCRADGSVSAYEEVNKLEIPTLRPFLQLRQPLDREKFSEYRFKLIAEDGKSGFPPDTFAQSLHSMDSQSKVQSHSASMLIAVRVADVNDHAPEVEPSLELKISEDSPIGTRLAQITAKDQDVGDNAKIRYSLREIDAQSEIGSSPRFPFGIDPHTGLISVVNPLDADALPSESHGIMEFLVISADSGVETVFSSTTSIRVQVIDVNDEAPQIKVVDLASRSNPARPAVRENLPPGALVAFVTVTDADAGINGMVTCSLDNSNFALEPVQFGSILASSPTSSMSQDGQLAAPTTSQFGELSEKELRLITKVSLDREDNPTQPVTIICVDHAEPKALAKTSHQRLLVAVLDENDNDPQFPQDFIEVAIYENSPQGEVLLKLNATDADETVVQQLDWGKPDRSSGRPQTSNLVHELDEKGACYFKVEPFTGVIYSRQSFDREELKSLEFTVTVKDNGTPQRSATARVVVTILDRNDNAPVFTQSEYVASVSESLPIGTTILQFLAHDKDEGDNAKFTYHLEDLRYANAMKEADFSTSDPKIMTRRHGQLRVYFEEEPP</sequence>
<evidence type="ECO:0000313" key="13">
    <source>
        <dbReference type="Proteomes" id="UP000275846"/>
    </source>
</evidence>
<evidence type="ECO:0000313" key="14">
    <source>
        <dbReference type="WBParaSite" id="SSLN_0001648201-mRNA-1"/>
    </source>
</evidence>
<dbReference type="FunFam" id="2.60.40.60:FF:000092">
    <property type="entry name" value="Protocadherin 8"/>
    <property type="match status" value="1"/>
</dbReference>